<comment type="catalytic activity">
    <reaction evidence="1">
        <text>ATP + protein L-histidine = ADP + protein N-phospho-L-histidine.</text>
        <dbReference type="EC" id="2.7.13.3"/>
    </reaction>
</comment>
<dbReference type="CDD" id="cd00082">
    <property type="entry name" value="HisKA"/>
    <property type="match status" value="1"/>
</dbReference>
<dbReference type="EC" id="2.7.13.3" evidence="2"/>
<dbReference type="AlphaFoldDB" id="A0A222NYP5"/>
<dbReference type="InterPro" id="IPR005467">
    <property type="entry name" value="His_kinase_dom"/>
</dbReference>
<feature type="transmembrane region" description="Helical" evidence="4">
    <location>
        <begin position="87"/>
        <end position="108"/>
    </location>
</feature>
<feature type="transmembrane region" description="Helical" evidence="4">
    <location>
        <begin position="186"/>
        <end position="208"/>
    </location>
</feature>
<organism evidence="6 7">
    <name type="scientific">Legionella clemsonensis</name>
    <dbReference type="NCBI Taxonomy" id="1867846"/>
    <lineage>
        <taxon>Bacteria</taxon>
        <taxon>Pseudomonadati</taxon>
        <taxon>Pseudomonadota</taxon>
        <taxon>Gammaproteobacteria</taxon>
        <taxon>Legionellales</taxon>
        <taxon>Legionellaceae</taxon>
        <taxon>Legionella</taxon>
    </lineage>
</organism>
<dbReference type="SUPFAM" id="SSF55874">
    <property type="entry name" value="ATPase domain of HSP90 chaperone/DNA topoisomerase II/histidine kinase"/>
    <property type="match status" value="1"/>
</dbReference>
<keyword evidence="7" id="KW-1185">Reference proteome</keyword>
<dbReference type="PANTHER" id="PTHR43547">
    <property type="entry name" value="TWO-COMPONENT HISTIDINE KINASE"/>
    <property type="match status" value="1"/>
</dbReference>
<dbReference type="CDD" id="cd00075">
    <property type="entry name" value="HATPase"/>
    <property type="match status" value="1"/>
</dbReference>
<name>A0A222NYP5_9GAMM</name>
<feature type="transmembrane region" description="Helical" evidence="4">
    <location>
        <begin position="120"/>
        <end position="138"/>
    </location>
</feature>
<keyword evidence="4" id="KW-0472">Membrane</keyword>
<feature type="domain" description="Histidine kinase" evidence="5">
    <location>
        <begin position="273"/>
        <end position="489"/>
    </location>
</feature>
<sequence length="729" mass="84026">MLDLLHFNFFVKNTYSLFVHSFSFFKFIAIILIFNFLIFVLFFSAGEHAFTYFSWEFISHVLSFIFEFIIFNFALVCLIYSENSGFFLSLSGLMILISGDFFFNYSFLSQTNFLLPYGELLWYLGLILIFFGILNIKINRNYKIKFWFSQANSIKNKLAFWSFGTSISSFLLFFLAAYFSGIEKNLLPVLPLFVMFYSIVVVIFSIYMGKRFEAPFKKLASNVKDLMINNKIAVDNNFSTQEFIFLQDFIINTFKEKNEKDLAKQELLNLATQAAHDIRSPLAAINTVVLDITSVPEKYQFIIRNAVNRINDIANNLLSGSKIMSNIERINDYKERFSEPIYLILESIVSEKRYEHYQSGININLKYAKDSYNSFAKLNASIFKRVLSNLINNSVEAINIKGQNKGQIEISLSNTDEYVQIIVRDNGCGIPTNVIPYITKQGYSYNKQNGAGLGLAFTKQCLEQIKGSLEIASEESKGTTVIIQLLKSEPPAWFCKNIDIATSSIVVILDDDHSIHEIWKERLKFIPELKIIHCFKRIDFLNLKINTAESCLYLVDYRIMDSASGLDIINECGISENCILVTSNFENLDIRKECTKLNIKILPKFFVPHVRITQANYNKINTVVFIDDDKMMRDTWSIAASCTGNLIDTYNSVEQFLDKSDYYNKQTVIYVDSDLDKEIRGEFLAKKIFDKGFTEIYLATGFPKEKIGKFDWIKEVVGKEPPFNVKDVR</sequence>
<feature type="transmembrane region" description="Helical" evidence="4">
    <location>
        <begin position="57"/>
        <end position="80"/>
    </location>
</feature>
<evidence type="ECO:0000313" key="6">
    <source>
        <dbReference type="EMBL" id="ASQ44717.1"/>
    </source>
</evidence>
<keyword evidence="4" id="KW-0812">Transmembrane</keyword>
<dbReference type="PRINTS" id="PR00344">
    <property type="entry name" value="BCTRLSENSOR"/>
</dbReference>
<dbReference type="Gene3D" id="3.30.565.10">
    <property type="entry name" value="Histidine kinase-like ATPase, C-terminal domain"/>
    <property type="match status" value="1"/>
</dbReference>
<dbReference type="KEGG" id="lcd:clem_00755"/>
<dbReference type="SMART" id="SM00387">
    <property type="entry name" value="HATPase_c"/>
    <property type="match status" value="1"/>
</dbReference>
<evidence type="ECO:0000313" key="7">
    <source>
        <dbReference type="Proteomes" id="UP000201728"/>
    </source>
</evidence>
<dbReference type="EMBL" id="CP016397">
    <property type="protein sequence ID" value="ASQ44717.1"/>
    <property type="molecule type" value="Genomic_DNA"/>
</dbReference>
<dbReference type="PROSITE" id="PS50109">
    <property type="entry name" value="HIS_KIN"/>
    <property type="match status" value="1"/>
</dbReference>
<dbReference type="InterPro" id="IPR036890">
    <property type="entry name" value="HATPase_C_sf"/>
</dbReference>
<reference evidence="7" key="1">
    <citation type="submission" date="2016-07" db="EMBL/GenBank/DDBJ databases">
        <authorList>
            <person name="Florea S."/>
            <person name="Webb J.S."/>
            <person name="Jaromczyk J."/>
            <person name="Schardl C.L."/>
        </authorList>
    </citation>
    <scope>NUCLEOTIDE SEQUENCE [LARGE SCALE GENOMIC DNA]</scope>
    <source>
        <strain evidence="7">CDC-D5610</strain>
    </source>
</reference>
<dbReference type="PANTHER" id="PTHR43547:SF2">
    <property type="entry name" value="HYBRID SIGNAL TRANSDUCTION HISTIDINE KINASE C"/>
    <property type="match status" value="1"/>
</dbReference>
<dbReference type="InterPro" id="IPR036097">
    <property type="entry name" value="HisK_dim/P_sf"/>
</dbReference>
<proteinExistence type="predicted"/>
<feature type="transmembrane region" description="Helical" evidence="4">
    <location>
        <begin position="24"/>
        <end position="45"/>
    </location>
</feature>
<evidence type="ECO:0000256" key="3">
    <source>
        <dbReference type="ARBA" id="ARBA00022553"/>
    </source>
</evidence>
<keyword evidence="6" id="KW-0418">Kinase</keyword>
<gene>
    <name evidence="6" type="primary">kinD</name>
    <name evidence="6" type="ORF">clem_00755</name>
</gene>
<dbReference type="OrthoDB" id="9806130at2"/>
<protein>
    <recommendedName>
        <fullName evidence="2">histidine kinase</fullName>
        <ecNumber evidence="2">2.7.13.3</ecNumber>
    </recommendedName>
</protein>
<dbReference type="GO" id="GO:0000155">
    <property type="term" value="F:phosphorelay sensor kinase activity"/>
    <property type="evidence" value="ECO:0007669"/>
    <property type="project" value="InterPro"/>
</dbReference>
<dbReference type="SUPFAM" id="SSF47384">
    <property type="entry name" value="Homodimeric domain of signal transducing histidine kinase"/>
    <property type="match status" value="1"/>
</dbReference>
<evidence type="ECO:0000256" key="1">
    <source>
        <dbReference type="ARBA" id="ARBA00000085"/>
    </source>
</evidence>
<evidence type="ECO:0000256" key="4">
    <source>
        <dbReference type="SAM" id="Phobius"/>
    </source>
</evidence>
<evidence type="ECO:0000259" key="5">
    <source>
        <dbReference type="PROSITE" id="PS50109"/>
    </source>
</evidence>
<dbReference type="Pfam" id="PF02518">
    <property type="entry name" value="HATPase_c"/>
    <property type="match status" value="1"/>
</dbReference>
<dbReference type="InterPro" id="IPR004358">
    <property type="entry name" value="Sig_transdc_His_kin-like_C"/>
</dbReference>
<dbReference type="InterPro" id="IPR003661">
    <property type="entry name" value="HisK_dim/P_dom"/>
</dbReference>
<keyword evidence="3" id="KW-0597">Phosphoprotein</keyword>
<dbReference type="InterPro" id="IPR003594">
    <property type="entry name" value="HATPase_dom"/>
</dbReference>
<keyword evidence="4" id="KW-1133">Transmembrane helix</keyword>
<keyword evidence="6" id="KW-0808">Transferase</keyword>
<dbReference type="Proteomes" id="UP000201728">
    <property type="component" value="Chromosome"/>
</dbReference>
<dbReference type="RefSeq" id="WP_094089857.1">
    <property type="nucleotide sequence ID" value="NZ_CP016397.1"/>
</dbReference>
<feature type="transmembrane region" description="Helical" evidence="4">
    <location>
        <begin position="158"/>
        <end position="180"/>
    </location>
</feature>
<evidence type="ECO:0000256" key="2">
    <source>
        <dbReference type="ARBA" id="ARBA00012438"/>
    </source>
</evidence>
<accession>A0A222NYP5</accession>